<dbReference type="EMBL" id="CP000112">
    <property type="protein sequence ID" value="ABB39690.2"/>
    <property type="molecule type" value="Genomic_DNA"/>
</dbReference>
<dbReference type="Gene3D" id="3.40.50.300">
    <property type="entry name" value="P-loop containing nucleotide triphosphate hydrolases"/>
    <property type="match status" value="1"/>
</dbReference>
<dbReference type="PANTHER" id="PTHR46743">
    <property type="entry name" value="TEICHOIC ACIDS EXPORT ATP-BINDING PROTEIN TAGH"/>
    <property type="match status" value="1"/>
</dbReference>
<name>Q30XA6_OLEA2</name>
<dbReference type="InterPro" id="IPR027417">
    <property type="entry name" value="P-loop_NTPase"/>
</dbReference>
<dbReference type="Proteomes" id="UP000002710">
    <property type="component" value="Chromosome"/>
</dbReference>
<evidence type="ECO:0000313" key="6">
    <source>
        <dbReference type="EMBL" id="ABB39690.2"/>
    </source>
</evidence>
<dbReference type="GO" id="GO:0016887">
    <property type="term" value="F:ATP hydrolysis activity"/>
    <property type="evidence" value="ECO:0007669"/>
    <property type="project" value="InterPro"/>
</dbReference>
<dbReference type="AlphaFoldDB" id="Q30XA6"/>
<dbReference type="EC" id="3.6.3.40" evidence="6"/>
<proteinExistence type="inferred from homology"/>
<dbReference type="Pfam" id="PF00005">
    <property type="entry name" value="ABC_tran"/>
    <property type="match status" value="1"/>
</dbReference>
<keyword evidence="6" id="KW-0378">Hydrolase</keyword>
<protein>
    <submittedName>
        <fullName evidence="6">Teichoic-acid-transporting ATPase</fullName>
        <ecNumber evidence="6">3.6.3.40</ecNumber>
    </submittedName>
</protein>
<dbReference type="InterPro" id="IPR050683">
    <property type="entry name" value="Bact_Polysacc_Export_ATP-bd"/>
</dbReference>
<dbReference type="PANTHER" id="PTHR46743:SF2">
    <property type="entry name" value="TEICHOIC ACIDS EXPORT ATP-BINDING PROTEIN TAGH"/>
    <property type="match status" value="1"/>
</dbReference>
<evidence type="ECO:0000313" key="7">
    <source>
        <dbReference type="Proteomes" id="UP000002710"/>
    </source>
</evidence>
<keyword evidence="3" id="KW-0547">Nucleotide-binding</keyword>
<feature type="domain" description="ABC transporter" evidence="5">
    <location>
        <begin position="37"/>
        <end position="256"/>
    </location>
</feature>
<dbReference type="GO" id="GO:0005524">
    <property type="term" value="F:ATP binding"/>
    <property type="evidence" value="ECO:0007669"/>
    <property type="project" value="UniProtKB-KW"/>
</dbReference>
<evidence type="ECO:0000256" key="1">
    <source>
        <dbReference type="ARBA" id="ARBA00005417"/>
    </source>
</evidence>
<dbReference type="SMART" id="SM00382">
    <property type="entry name" value="AAA"/>
    <property type="match status" value="1"/>
</dbReference>
<keyword evidence="2" id="KW-0813">Transport</keyword>
<evidence type="ECO:0000259" key="5">
    <source>
        <dbReference type="PROSITE" id="PS50893"/>
    </source>
</evidence>
<dbReference type="eggNOG" id="COG1134">
    <property type="taxonomic scope" value="Bacteria"/>
</dbReference>
<dbReference type="GO" id="GO:0016020">
    <property type="term" value="C:membrane"/>
    <property type="evidence" value="ECO:0007669"/>
    <property type="project" value="InterPro"/>
</dbReference>
<comment type="similarity">
    <text evidence="1">Belongs to the ABC transporter superfamily.</text>
</comment>
<evidence type="ECO:0000256" key="2">
    <source>
        <dbReference type="ARBA" id="ARBA00022448"/>
    </source>
</evidence>
<dbReference type="CDD" id="cd03220">
    <property type="entry name" value="ABC_KpsT_Wzt"/>
    <property type="match status" value="1"/>
</dbReference>
<keyword evidence="4" id="KW-0067">ATP-binding</keyword>
<evidence type="ECO:0000256" key="4">
    <source>
        <dbReference type="ARBA" id="ARBA00022840"/>
    </source>
</evidence>
<dbReference type="PROSITE" id="PS50893">
    <property type="entry name" value="ABC_TRANSPORTER_2"/>
    <property type="match status" value="1"/>
</dbReference>
<dbReference type="KEGG" id="dde:Dde_2895"/>
<dbReference type="HOGENOM" id="CLU_000604_101_4_7"/>
<dbReference type="InterPro" id="IPR003439">
    <property type="entry name" value="ABC_transporter-like_ATP-bd"/>
</dbReference>
<reference evidence="6 7" key="1">
    <citation type="journal article" date="2011" name="J. Bacteriol.">
        <title>Complete genome sequence and updated annotation of Desulfovibrio alaskensis G20.</title>
        <authorList>
            <person name="Hauser L.J."/>
            <person name="Land M.L."/>
            <person name="Brown S.D."/>
            <person name="Larimer F."/>
            <person name="Keller K.L."/>
            <person name="Rapp-Giles B.J."/>
            <person name="Price M.N."/>
            <person name="Lin M."/>
            <person name="Bruce D.C."/>
            <person name="Detter J.C."/>
            <person name="Tapia R."/>
            <person name="Han C.S."/>
            <person name="Goodwin L.A."/>
            <person name="Cheng J.F."/>
            <person name="Pitluck S."/>
            <person name="Copeland A."/>
            <person name="Lucas S."/>
            <person name="Nolan M."/>
            <person name="Lapidus A.L."/>
            <person name="Palumbo A.V."/>
            <person name="Wall J.D."/>
        </authorList>
    </citation>
    <scope>NUCLEOTIDE SEQUENCE [LARGE SCALE GENOMIC DNA]</scope>
    <source>
        <strain evidence="7">ATCC BAA 1058 / DSM 17464 / G20</strain>
    </source>
</reference>
<keyword evidence="7" id="KW-1185">Reference proteome</keyword>
<dbReference type="RefSeq" id="WP_011368682.1">
    <property type="nucleotide sequence ID" value="NC_007519.1"/>
</dbReference>
<dbReference type="InterPro" id="IPR015860">
    <property type="entry name" value="ABC_transpr_TagH-like"/>
</dbReference>
<accession>Q30XA6</accession>
<sequence length="414" mass="46498">MTRPVISIDSLSKKYRLRCSQDTTYQTLREALTSIPARLRSRQEKMQDFWALQNITFDVFEGERIGIIGRNGAGKSTLLKILSRITEPTTGELVLRGRLASLLEVGTGFHPELTGRENIFLNGAILGMSKAEIRQKFDEIVAFAEVESFLDTPVKRYSSGMYVRLAFAVAAHLEPEILIVDEVLAVGDAAFQKKCLGKMEDASRSGRTILFVSHQMSAVKQLCSRSIVLESGQIKYDGDAESAISYYMNSNVEQLHKGIKFDEQPADPVFQYNSVTLFQNGKPALDPIDGSLPLEIQISYSILKQATGLRIFIDIEDYWGTLLVRSFHDEEKSSPDSFSPGEYTSSVYIPPVFGPSRYKLAVKATIYNVRMCSWENGIPFSLNVSHSENWGGPYPNDTFRAKLTPRFPWQTQRS</sequence>
<organism evidence="6 7">
    <name type="scientific">Oleidesulfovibrio alaskensis (strain ATCC BAA-1058 / DSM 17464 / G20)</name>
    <name type="common">Desulfovibrio alaskensis</name>
    <dbReference type="NCBI Taxonomy" id="207559"/>
    <lineage>
        <taxon>Bacteria</taxon>
        <taxon>Pseudomonadati</taxon>
        <taxon>Thermodesulfobacteriota</taxon>
        <taxon>Desulfovibrionia</taxon>
        <taxon>Desulfovibrionales</taxon>
        <taxon>Desulfovibrionaceae</taxon>
        <taxon>Oleidesulfovibrio</taxon>
    </lineage>
</organism>
<evidence type="ECO:0000256" key="3">
    <source>
        <dbReference type="ARBA" id="ARBA00022741"/>
    </source>
</evidence>
<dbReference type="GO" id="GO:0140359">
    <property type="term" value="F:ABC-type transporter activity"/>
    <property type="evidence" value="ECO:0007669"/>
    <property type="project" value="InterPro"/>
</dbReference>
<dbReference type="SUPFAM" id="SSF52540">
    <property type="entry name" value="P-loop containing nucleoside triphosphate hydrolases"/>
    <property type="match status" value="1"/>
</dbReference>
<dbReference type="STRING" id="207559.Dde_2895"/>
<dbReference type="InterPro" id="IPR003593">
    <property type="entry name" value="AAA+_ATPase"/>
</dbReference>
<gene>
    <name evidence="6" type="ordered locus">Dde_2895</name>
</gene>